<feature type="domain" description="DUF305" evidence="1">
    <location>
        <begin position="38"/>
        <end position="188"/>
    </location>
</feature>
<dbReference type="AlphaFoldDB" id="A0A6J6Q7U8"/>
<organism evidence="2">
    <name type="scientific">freshwater metagenome</name>
    <dbReference type="NCBI Taxonomy" id="449393"/>
    <lineage>
        <taxon>unclassified sequences</taxon>
        <taxon>metagenomes</taxon>
        <taxon>ecological metagenomes</taxon>
    </lineage>
</organism>
<dbReference type="Pfam" id="PF03713">
    <property type="entry name" value="DUF305"/>
    <property type="match status" value="1"/>
</dbReference>
<accession>A0A6J6Q7U8</accession>
<dbReference type="Gene3D" id="1.20.1260.10">
    <property type="match status" value="1"/>
</dbReference>
<gene>
    <name evidence="2" type="ORF">UFOPK2579_01274</name>
</gene>
<dbReference type="InterPro" id="IPR012347">
    <property type="entry name" value="Ferritin-like"/>
</dbReference>
<proteinExistence type="predicted"/>
<name>A0A6J6Q7U8_9ZZZZ</name>
<dbReference type="EMBL" id="CAEZXR010000138">
    <property type="protein sequence ID" value="CAB4707821.1"/>
    <property type="molecule type" value="Genomic_DNA"/>
</dbReference>
<dbReference type="PANTHER" id="PTHR36933:SF1">
    <property type="entry name" value="SLL0788 PROTEIN"/>
    <property type="match status" value="1"/>
</dbReference>
<dbReference type="PROSITE" id="PS51257">
    <property type="entry name" value="PROKAR_LIPOPROTEIN"/>
    <property type="match status" value="1"/>
</dbReference>
<reference evidence="2" key="1">
    <citation type="submission" date="2020-05" db="EMBL/GenBank/DDBJ databases">
        <authorList>
            <person name="Chiriac C."/>
            <person name="Salcher M."/>
            <person name="Ghai R."/>
            <person name="Kavagutti S V."/>
        </authorList>
    </citation>
    <scope>NUCLEOTIDE SEQUENCE</scope>
</reference>
<evidence type="ECO:0000313" key="2">
    <source>
        <dbReference type="EMBL" id="CAB4707821.1"/>
    </source>
</evidence>
<sequence length="190" mass="20947">MLALRSIAVALVALVLLAGCGDEPDGFPSDQDRYAAADVTFARDMVAHHTQALEMVDLTDGRDLDATFAALVREIRETQAPEIASMNRWLELWSGSVPSTASSPEMDDMEGMHHMDGMLSDDQLEQLATASDDDFEQLWLQLMIEHHQGALEMAQTELDEGTNALARELAQDVIDTQQSEIETMQDLLAD</sequence>
<protein>
    <submittedName>
        <fullName evidence="2">Unannotated protein</fullName>
    </submittedName>
</protein>
<evidence type="ECO:0000259" key="1">
    <source>
        <dbReference type="Pfam" id="PF03713"/>
    </source>
</evidence>
<dbReference type="PANTHER" id="PTHR36933">
    <property type="entry name" value="SLL0788 PROTEIN"/>
    <property type="match status" value="1"/>
</dbReference>
<dbReference type="InterPro" id="IPR005183">
    <property type="entry name" value="DUF305_CopM-like"/>
</dbReference>